<keyword evidence="1" id="KW-0255">Endonuclease</keyword>
<keyword evidence="1" id="KW-0540">Nuclease</keyword>
<proteinExistence type="predicted"/>
<reference evidence="1" key="1">
    <citation type="submission" date="2023-08" db="EMBL/GenBank/DDBJ databases">
        <title>Reintroducing virulent viruses to syntetic microbiomes.</title>
        <authorList>
            <person name="Wilde J."/>
            <person name="Boyes R."/>
            <person name="Robinson A.V."/>
            <person name="Daisley B.A."/>
            <person name="Allen-Vercoe E."/>
        </authorList>
    </citation>
    <scope>NUCLEOTIDE SEQUENCE</scope>
    <source>
        <strain evidence="1">225I_12FAA</strain>
    </source>
</reference>
<organism evidence="1 2">
    <name type="scientific">Bacteroides cellulosilyticus</name>
    <dbReference type="NCBI Taxonomy" id="246787"/>
    <lineage>
        <taxon>Bacteria</taxon>
        <taxon>Pseudomonadati</taxon>
        <taxon>Bacteroidota</taxon>
        <taxon>Bacteroidia</taxon>
        <taxon>Bacteroidales</taxon>
        <taxon>Bacteroidaceae</taxon>
        <taxon>Bacteroides</taxon>
    </lineage>
</organism>
<dbReference type="AlphaFoldDB" id="A0AAW8VKL7"/>
<evidence type="ECO:0000313" key="2">
    <source>
        <dbReference type="Proteomes" id="UP001266995"/>
    </source>
</evidence>
<comment type="caution">
    <text evidence="1">The sequence shown here is derived from an EMBL/GenBank/DDBJ whole genome shotgun (WGS) entry which is preliminary data.</text>
</comment>
<accession>A0AAW8VKL7</accession>
<gene>
    <name evidence="1" type="ORF">RO785_17330</name>
</gene>
<dbReference type="GO" id="GO:0004519">
    <property type="term" value="F:endonuclease activity"/>
    <property type="evidence" value="ECO:0007669"/>
    <property type="project" value="UniProtKB-KW"/>
</dbReference>
<name>A0AAW8VKL7_9BACE</name>
<protein>
    <submittedName>
        <fullName evidence="1">HNH endonuclease</fullName>
    </submittedName>
</protein>
<evidence type="ECO:0000313" key="1">
    <source>
        <dbReference type="EMBL" id="MDT4512735.1"/>
    </source>
</evidence>
<keyword evidence="1" id="KW-0378">Hydrolase</keyword>
<dbReference type="RefSeq" id="WP_243635101.1">
    <property type="nucleotide sequence ID" value="NZ_JAVSNH010000001.1"/>
</dbReference>
<dbReference type="Proteomes" id="UP001266995">
    <property type="component" value="Unassembled WGS sequence"/>
</dbReference>
<sequence>MKLKNTVMPNIDNVFSIYAGQLELLRQNGLIERTGEYICPICLNSFNKEQLNKLSMEDAPQASLGGKKIAITCKKCNNTCGHETDIHLVNFITYLEEQEFLPGSNRRVKIFDDETTINANLEVGNTKELKMIIPNKINNPKALTNHLSKLTVGGIIDIQNHPLKIDMKKVSTAILKNAYIILFARFGYSFLLNSFYDRIREQILNPAKHIIPESLWTKQTSISVKDGIYFSNSNVYRGFFIIYSLTKLRTHHFCICIPTPQVYFEAIAYYFREYKAGIPIYMMGSDGIDYFQNIDNIKALNKWLVNWSLGSPV</sequence>
<dbReference type="EMBL" id="JAVSNH010000001">
    <property type="protein sequence ID" value="MDT4512735.1"/>
    <property type="molecule type" value="Genomic_DNA"/>
</dbReference>